<dbReference type="InterPro" id="IPR046532">
    <property type="entry name" value="DUF6597"/>
</dbReference>
<dbReference type="Pfam" id="PF12833">
    <property type="entry name" value="HTH_18"/>
    <property type="match status" value="1"/>
</dbReference>
<dbReference type="GO" id="GO:0003700">
    <property type="term" value="F:DNA-binding transcription factor activity"/>
    <property type="evidence" value="ECO:0007669"/>
    <property type="project" value="InterPro"/>
</dbReference>
<keyword evidence="3" id="KW-0804">Transcription</keyword>
<dbReference type="InterPro" id="IPR050204">
    <property type="entry name" value="AraC_XylS_family_regulators"/>
</dbReference>
<dbReference type="SMART" id="SM00342">
    <property type="entry name" value="HTH_ARAC"/>
    <property type="match status" value="1"/>
</dbReference>
<dbReference type="Gene3D" id="1.10.10.60">
    <property type="entry name" value="Homeodomain-like"/>
    <property type="match status" value="1"/>
</dbReference>
<dbReference type="GO" id="GO:0043565">
    <property type="term" value="F:sequence-specific DNA binding"/>
    <property type="evidence" value="ECO:0007669"/>
    <property type="project" value="InterPro"/>
</dbReference>
<accession>A0A1H0B3C9</accession>
<keyword evidence="1" id="KW-0805">Transcription regulation</keyword>
<feature type="domain" description="HTH araC/xylS-type" evidence="4">
    <location>
        <begin position="148"/>
        <end position="246"/>
    </location>
</feature>
<dbReference type="PROSITE" id="PS01124">
    <property type="entry name" value="HTH_ARAC_FAMILY_2"/>
    <property type="match status" value="1"/>
</dbReference>
<protein>
    <submittedName>
        <fullName evidence="5">Helix-turn-helix domain-containing protein</fullName>
    </submittedName>
</protein>
<proteinExistence type="predicted"/>
<dbReference type="Proteomes" id="UP000199602">
    <property type="component" value="Unassembled WGS sequence"/>
</dbReference>
<sequence>MVYIKYPNKKFCRHIEKYWFAKSKTNNNYSTFEYFPDGNTEILFKISKFDCKLYLFGPSKKRAIIKINSNYSYIGIRFRPGKSPRIEGISPSELVDTYIELPKKIQKINTAIIGQQLLKAPTYSSKQNIIENFLQTLGINNTNITLNQKVIECIEASYGLQPVKKIAANLHLSVRQMERIVLKETGLTPKMLARRIRLQKVLGSLFKGYSDTFADLAYFTGYSDQSHFIKDFKELTGKLPSWFKYIQKNIQKKENLSHFIPYCLKSIEDNCVFHQL</sequence>
<dbReference type="SUPFAM" id="SSF46689">
    <property type="entry name" value="Homeodomain-like"/>
    <property type="match status" value="1"/>
</dbReference>
<evidence type="ECO:0000256" key="3">
    <source>
        <dbReference type="ARBA" id="ARBA00023163"/>
    </source>
</evidence>
<organism evidence="5 6">
    <name type="scientific">Desulfonauticus submarinus</name>
    <dbReference type="NCBI Taxonomy" id="206665"/>
    <lineage>
        <taxon>Bacteria</taxon>
        <taxon>Pseudomonadati</taxon>
        <taxon>Thermodesulfobacteriota</taxon>
        <taxon>Desulfovibrionia</taxon>
        <taxon>Desulfovibrionales</taxon>
        <taxon>Desulfonauticaceae</taxon>
        <taxon>Desulfonauticus</taxon>
    </lineage>
</organism>
<dbReference type="InterPro" id="IPR018060">
    <property type="entry name" value="HTH_AraC"/>
</dbReference>
<dbReference type="OrthoDB" id="112032at2"/>
<evidence type="ECO:0000259" key="4">
    <source>
        <dbReference type="PROSITE" id="PS01124"/>
    </source>
</evidence>
<dbReference type="AlphaFoldDB" id="A0A1H0B3C9"/>
<gene>
    <name evidence="5" type="ORF">SAMN04488516_10218</name>
</gene>
<dbReference type="EMBL" id="FNIN01000002">
    <property type="protein sequence ID" value="SDN40095.1"/>
    <property type="molecule type" value="Genomic_DNA"/>
</dbReference>
<evidence type="ECO:0000256" key="1">
    <source>
        <dbReference type="ARBA" id="ARBA00023015"/>
    </source>
</evidence>
<dbReference type="InterPro" id="IPR009057">
    <property type="entry name" value="Homeodomain-like_sf"/>
</dbReference>
<evidence type="ECO:0000313" key="6">
    <source>
        <dbReference type="Proteomes" id="UP000199602"/>
    </source>
</evidence>
<keyword evidence="2" id="KW-0238">DNA-binding</keyword>
<evidence type="ECO:0000313" key="5">
    <source>
        <dbReference type="EMBL" id="SDN40095.1"/>
    </source>
</evidence>
<dbReference type="PANTHER" id="PTHR46796:SF13">
    <property type="entry name" value="HTH-TYPE TRANSCRIPTIONAL ACTIVATOR RHAS"/>
    <property type="match status" value="1"/>
</dbReference>
<dbReference type="Pfam" id="PF20240">
    <property type="entry name" value="DUF6597"/>
    <property type="match status" value="1"/>
</dbReference>
<dbReference type="PANTHER" id="PTHR46796">
    <property type="entry name" value="HTH-TYPE TRANSCRIPTIONAL ACTIVATOR RHAS-RELATED"/>
    <property type="match status" value="1"/>
</dbReference>
<keyword evidence="6" id="KW-1185">Reference proteome</keyword>
<evidence type="ECO:0000256" key="2">
    <source>
        <dbReference type="ARBA" id="ARBA00023125"/>
    </source>
</evidence>
<dbReference type="RefSeq" id="WP_092062926.1">
    <property type="nucleotide sequence ID" value="NZ_FNIN01000002.1"/>
</dbReference>
<reference evidence="5 6" key="1">
    <citation type="submission" date="2016-10" db="EMBL/GenBank/DDBJ databases">
        <authorList>
            <person name="de Groot N.N."/>
        </authorList>
    </citation>
    <scope>NUCLEOTIDE SEQUENCE [LARGE SCALE GENOMIC DNA]</scope>
    <source>
        <strain evidence="5 6">DSM 15269</strain>
    </source>
</reference>
<dbReference type="STRING" id="206665.SAMN04488516_10218"/>
<name>A0A1H0B3C9_9BACT</name>